<protein>
    <submittedName>
        <fullName evidence="3">Uncharacterized protein</fullName>
    </submittedName>
</protein>
<evidence type="ECO:0000313" key="3">
    <source>
        <dbReference type="EMBL" id="KAH8035140.1"/>
    </source>
</evidence>
<gene>
    <name evidence="3" type="ORF">HPB51_004381</name>
</gene>
<reference evidence="3" key="1">
    <citation type="journal article" date="2020" name="Cell">
        <title>Large-Scale Comparative Analyses of Tick Genomes Elucidate Their Genetic Diversity and Vector Capacities.</title>
        <authorList>
            <consortium name="Tick Genome and Microbiome Consortium (TIGMIC)"/>
            <person name="Jia N."/>
            <person name="Wang J."/>
            <person name="Shi W."/>
            <person name="Du L."/>
            <person name="Sun Y."/>
            <person name="Zhan W."/>
            <person name="Jiang J.F."/>
            <person name="Wang Q."/>
            <person name="Zhang B."/>
            <person name="Ji P."/>
            <person name="Bell-Sakyi L."/>
            <person name="Cui X.M."/>
            <person name="Yuan T.T."/>
            <person name="Jiang B.G."/>
            <person name="Yang W.F."/>
            <person name="Lam T.T."/>
            <person name="Chang Q.C."/>
            <person name="Ding S.J."/>
            <person name="Wang X.J."/>
            <person name="Zhu J.G."/>
            <person name="Ruan X.D."/>
            <person name="Zhao L."/>
            <person name="Wei J.T."/>
            <person name="Ye R.Z."/>
            <person name="Que T.C."/>
            <person name="Du C.H."/>
            <person name="Zhou Y.H."/>
            <person name="Cheng J.X."/>
            <person name="Dai P.F."/>
            <person name="Guo W.B."/>
            <person name="Han X.H."/>
            <person name="Huang E.J."/>
            <person name="Li L.F."/>
            <person name="Wei W."/>
            <person name="Gao Y.C."/>
            <person name="Liu J.Z."/>
            <person name="Shao H.Z."/>
            <person name="Wang X."/>
            <person name="Wang C.C."/>
            <person name="Yang T.C."/>
            <person name="Huo Q.B."/>
            <person name="Li W."/>
            <person name="Chen H.Y."/>
            <person name="Chen S.E."/>
            <person name="Zhou L.G."/>
            <person name="Ni X.B."/>
            <person name="Tian J.H."/>
            <person name="Sheng Y."/>
            <person name="Liu T."/>
            <person name="Pan Y.S."/>
            <person name="Xia L.Y."/>
            <person name="Li J."/>
            <person name="Zhao F."/>
            <person name="Cao W.C."/>
        </authorList>
    </citation>
    <scope>NUCLEOTIDE SEQUENCE</scope>
    <source>
        <strain evidence="3">Rmic-2018</strain>
    </source>
</reference>
<evidence type="ECO:0000313" key="4">
    <source>
        <dbReference type="Proteomes" id="UP000821866"/>
    </source>
</evidence>
<dbReference type="AlphaFoldDB" id="A0A9J6ELX7"/>
<dbReference type="EMBL" id="JABSTU010000003">
    <property type="protein sequence ID" value="KAH8035140.1"/>
    <property type="molecule type" value="Genomic_DNA"/>
</dbReference>
<keyword evidence="2" id="KW-1133">Transmembrane helix</keyword>
<sequence>MRPDPVMDLVLLSAIMMGTIMLFVILWLLVRKYSIAQLAKPPRGEDTLSDVTPSQRRASKTSMQRAGGMKSASTGHAVSPTLRSEARPEAKTQRMTSLPSSDDNRPELNHGKAAAVIAPKQGELVTDTAKSRDCGPVRQEDGTNAQNKPKASSGLVIANAGDEGASKQPSKTNSLAEDTYVAPTGAEDVRAVKTSSVEEQPGADGVKGTCEGQATREETSVGTSVERSTAREQRHHKKFNKQHRDGGGSDGIGSETTAIPEAGCDADTTTTKRKRKSRHGKDSGHTTGADGVVSNGLSSTEEHSHGGLLVPKSHSSSRRLSTKSRSSRKSATSGDTRSDALTSPPTGWTSGQAPNVVAATAETAVTGDDDTFLSKWPEMDGRDVKPPTPPHPNTDVFSREHSSLIEASEPVGAALTPAGEGASGQMTPNVIRSASGACESPTPMKPSLVDISRERSPNTPASPHKTPTHPLPPHDET</sequence>
<feature type="compositionally biased region" description="Polar residues" evidence="1">
    <location>
        <begin position="339"/>
        <end position="353"/>
    </location>
</feature>
<dbReference type="Proteomes" id="UP000821866">
    <property type="component" value="Chromosome 11"/>
</dbReference>
<feature type="compositionally biased region" description="Basic residues" evidence="1">
    <location>
        <begin position="315"/>
        <end position="328"/>
    </location>
</feature>
<name>A0A9J6ELX7_RHIMP</name>
<feature type="compositionally biased region" description="Low complexity" evidence="1">
    <location>
        <begin position="356"/>
        <end position="366"/>
    </location>
</feature>
<reference evidence="3" key="2">
    <citation type="submission" date="2021-09" db="EMBL/GenBank/DDBJ databases">
        <authorList>
            <person name="Jia N."/>
            <person name="Wang J."/>
            <person name="Shi W."/>
            <person name="Du L."/>
            <person name="Sun Y."/>
            <person name="Zhan W."/>
            <person name="Jiang J."/>
            <person name="Wang Q."/>
            <person name="Zhang B."/>
            <person name="Ji P."/>
            <person name="Sakyi L.B."/>
            <person name="Cui X."/>
            <person name="Yuan T."/>
            <person name="Jiang B."/>
            <person name="Yang W."/>
            <person name="Lam T.T.-Y."/>
            <person name="Chang Q."/>
            <person name="Ding S."/>
            <person name="Wang X."/>
            <person name="Zhu J."/>
            <person name="Ruan X."/>
            <person name="Zhao L."/>
            <person name="Wei J."/>
            <person name="Que T."/>
            <person name="Du C."/>
            <person name="Cheng J."/>
            <person name="Dai P."/>
            <person name="Han X."/>
            <person name="Huang E."/>
            <person name="Gao Y."/>
            <person name="Liu J."/>
            <person name="Shao H."/>
            <person name="Ye R."/>
            <person name="Li L."/>
            <person name="Wei W."/>
            <person name="Wang X."/>
            <person name="Wang C."/>
            <person name="Huo Q."/>
            <person name="Li W."/>
            <person name="Guo W."/>
            <person name="Chen H."/>
            <person name="Chen S."/>
            <person name="Zhou L."/>
            <person name="Zhou L."/>
            <person name="Ni X."/>
            <person name="Tian J."/>
            <person name="Zhou Y."/>
            <person name="Sheng Y."/>
            <person name="Liu T."/>
            <person name="Pan Y."/>
            <person name="Xia L."/>
            <person name="Li J."/>
            <person name="Zhao F."/>
            <person name="Cao W."/>
        </authorList>
    </citation>
    <scope>NUCLEOTIDE SEQUENCE</scope>
    <source>
        <strain evidence="3">Rmic-2018</strain>
        <tissue evidence="3">Larvae</tissue>
    </source>
</reference>
<accession>A0A9J6ELX7</accession>
<feature type="compositionally biased region" description="Polar residues" evidence="1">
    <location>
        <begin position="167"/>
        <end position="176"/>
    </location>
</feature>
<feature type="region of interest" description="Disordered" evidence="1">
    <location>
        <begin position="41"/>
        <end position="397"/>
    </location>
</feature>
<feature type="compositionally biased region" description="Polar residues" evidence="1">
    <location>
        <begin position="49"/>
        <end position="64"/>
    </location>
</feature>
<feature type="compositionally biased region" description="Basic and acidic residues" evidence="1">
    <location>
        <begin position="129"/>
        <end position="141"/>
    </location>
</feature>
<keyword evidence="2" id="KW-0472">Membrane</keyword>
<feature type="transmembrane region" description="Helical" evidence="2">
    <location>
        <begin position="6"/>
        <end position="30"/>
    </location>
</feature>
<comment type="caution">
    <text evidence="3">The sequence shown here is derived from an EMBL/GenBank/DDBJ whole genome shotgun (WGS) entry which is preliminary data.</text>
</comment>
<evidence type="ECO:0000256" key="1">
    <source>
        <dbReference type="SAM" id="MobiDB-lite"/>
    </source>
</evidence>
<proteinExistence type="predicted"/>
<keyword evidence="2" id="KW-0812">Transmembrane</keyword>
<evidence type="ECO:0000256" key="2">
    <source>
        <dbReference type="SAM" id="Phobius"/>
    </source>
</evidence>
<feature type="region of interest" description="Disordered" evidence="1">
    <location>
        <begin position="411"/>
        <end position="477"/>
    </location>
</feature>
<organism evidence="3 4">
    <name type="scientific">Rhipicephalus microplus</name>
    <name type="common">Cattle tick</name>
    <name type="synonym">Boophilus microplus</name>
    <dbReference type="NCBI Taxonomy" id="6941"/>
    <lineage>
        <taxon>Eukaryota</taxon>
        <taxon>Metazoa</taxon>
        <taxon>Ecdysozoa</taxon>
        <taxon>Arthropoda</taxon>
        <taxon>Chelicerata</taxon>
        <taxon>Arachnida</taxon>
        <taxon>Acari</taxon>
        <taxon>Parasitiformes</taxon>
        <taxon>Ixodida</taxon>
        <taxon>Ixodoidea</taxon>
        <taxon>Ixodidae</taxon>
        <taxon>Rhipicephalinae</taxon>
        <taxon>Rhipicephalus</taxon>
        <taxon>Boophilus</taxon>
    </lineage>
</organism>
<keyword evidence="4" id="KW-1185">Reference proteome</keyword>